<dbReference type="Pfam" id="PF21010">
    <property type="entry name" value="HA2_C"/>
    <property type="match status" value="1"/>
</dbReference>
<evidence type="ECO:0000256" key="3">
    <source>
        <dbReference type="ARBA" id="ARBA00022448"/>
    </source>
</evidence>
<dbReference type="InterPro" id="IPR036079">
    <property type="entry name" value="ATPase_csu/dsu_sf"/>
</dbReference>
<feature type="compositionally biased region" description="Acidic residues" evidence="9">
    <location>
        <begin position="688"/>
        <end position="716"/>
    </location>
</feature>
<dbReference type="InterPro" id="IPR048333">
    <property type="entry name" value="HA2_WH"/>
</dbReference>
<dbReference type="InterPro" id="IPR011545">
    <property type="entry name" value="DEAD/DEAH_box_helicase_dom"/>
</dbReference>
<keyword evidence="3" id="KW-0813">Transport</keyword>
<evidence type="ECO:0000313" key="13">
    <source>
        <dbReference type="Proteomes" id="UP001214628"/>
    </source>
</evidence>
<dbReference type="GO" id="GO:0003724">
    <property type="term" value="F:RNA helicase activity"/>
    <property type="evidence" value="ECO:0007669"/>
    <property type="project" value="UniProtKB-EC"/>
</dbReference>
<evidence type="ECO:0000256" key="7">
    <source>
        <dbReference type="ARBA" id="ARBA00022840"/>
    </source>
</evidence>
<dbReference type="Gene3D" id="1.10.132.50">
    <property type="entry name" value="ATP synthase (C/AC39) subunit, domain 3"/>
    <property type="match status" value="1"/>
</dbReference>
<name>A0AAF0F5P8_9BASI</name>
<dbReference type="GO" id="GO:1990904">
    <property type="term" value="C:ribonucleoprotein complex"/>
    <property type="evidence" value="ECO:0007669"/>
    <property type="project" value="UniProtKB-ARBA"/>
</dbReference>
<dbReference type="GO" id="GO:0003723">
    <property type="term" value="F:RNA binding"/>
    <property type="evidence" value="ECO:0007669"/>
    <property type="project" value="TreeGrafter"/>
</dbReference>
<feature type="region of interest" description="Disordered" evidence="9">
    <location>
        <begin position="593"/>
        <end position="826"/>
    </location>
</feature>
<dbReference type="EMBL" id="CP118376">
    <property type="protein sequence ID" value="WFD43293.1"/>
    <property type="molecule type" value="Genomic_DNA"/>
</dbReference>
<dbReference type="Pfam" id="PF04408">
    <property type="entry name" value="WHD_HA2"/>
    <property type="match status" value="1"/>
</dbReference>
<dbReference type="InterPro" id="IPR027417">
    <property type="entry name" value="P-loop_NTPase"/>
</dbReference>
<dbReference type="GO" id="GO:0005524">
    <property type="term" value="F:ATP binding"/>
    <property type="evidence" value="ECO:0007669"/>
    <property type="project" value="UniProtKB-KW"/>
</dbReference>
<dbReference type="InterPro" id="IPR044911">
    <property type="entry name" value="V-type_ATPase_csu/dsu_dom_3"/>
</dbReference>
<proteinExistence type="inferred from homology"/>
<dbReference type="GO" id="GO:0046961">
    <property type="term" value="F:proton-transporting ATPase activity, rotational mechanism"/>
    <property type="evidence" value="ECO:0007669"/>
    <property type="project" value="InterPro"/>
</dbReference>
<organism evidence="12 13">
    <name type="scientific">Malassezia psittaci</name>
    <dbReference type="NCBI Taxonomy" id="1821823"/>
    <lineage>
        <taxon>Eukaryota</taxon>
        <taxon>Fungi</taxon>
        <taxon>Dikarya</taxon>
        <taxon>Basidiomycota</taxon>
        <taxon>Ustilaginomycotina</taxon>
        <taxon>Malasseziomycetes</taxon>
        <taxon>Malasseziales</taxon>
        <taxon>Malasseziaceae</taxon>
        <taxon>Malassezia</taxon>
    </lineage>
</organism>
<dbReference type="PANTHER" id="PTHR18934:SF99">
    <property type="entry name" value="ATP-DEPENDENT RNA HELICASE DHX37-RELATED"/>
    <property type="match status" value="1"/>
</dbReference>
<dbReference type="Gene3D" id="3.40.50.300">
    <property type="entry name" value="P-loop containing nucleotide triphosphate hydrolases"/>
    <property type="match status" value="2"/>
</dbReference>
<feature type="compositionally biased region" description="Acidic residues" evidence="9">
    <location>
        <begin position="783"/>
        <end position="813"/>
    </location>
</feature>
<evidence type="ECO:0000259" key="11">
    <source>
        <dbReference type="PROSITE" id="PS51194"/>
    </source>
</evidence>
<dbReference type="GO" id="GO:0016787">
    <property type="term" value="F:hydrolase activity"/>
    <property type="evidence" value="ECO:0007669"/>
    <property type="project" value="UniProtKB-KW"/>
</dbReference>
<feature type="compositionally biased region" description="Acidic residues" evidence="9">
    <location>
        <begin position="638"/>
        <end position="652"/>
    </location>
</feature>
<dbReference type="PANTHER" id="PTHR18934">
    <property type="entry name" value="ATP-DEPENDENT RNA HELICASE"/>
    <property type="match status" value="1"/>
</dbReference>
<dbReference type="PROSITE" id="PS51194">
    <property type="entry name" value="HELICASE_CTER"/>
    <property type="match status" value="1"/>
</dbReference>
<accession>A0AAF0F5P8</accession>
<keyword evidence="5 12" id="KW-0378">Hydrolase</keyword>
<dbReference type="CDD" id="cd17982">
    <property type="entry name" value="DEXHc_DHX37"/>
    <property type="match status" value="1"/>
</dbReference>
<feature type="region of interest" description="Disordered" evidence="9">
    <location>
        <begin position="1222"/>
        <end position="1247"/>
    </location>
</feature>
<comment type="similarity">
    <text evidence="1">Belongs to the DEAD box helicase family. DEAH subfamily.</text>
</comment>
<dbReference type="InterPro" id="IPR002843">
    <property type="entry name" value="ATPase_V0-cplx_csu/dsu"/>
</dbReference>
<keyword evidence="4" id="KW-0547">Nucleotide-binding</keyword>
<feature type="compositionally biased region" description="Basic and acidic residues" evidence="9">
    <location>
        <begin position="861"/>
        <end position="875"/>
    </location>
</feature>
<feature type="region of interest" description="Disordered" evidence="9">
    <location>
        <begin position="377"/>
        <end position="401"/>
    </location>
</feature>
<evidence type="ECO:0000256" key="1">
    <source>
        <dbReference type="ARBA" id="ARBA00008792"/>
    </source>
</evidence>
<dbReference type="InterPro" id="IPR001650">
    <property type="entry name" value="Helicase_C-like"/>
</dbReference>
<keyword evidence="8" id="KW-0406">Ion transport</keyword>
<feature type="compositionally biased region" description="Polar residues" evidence="9">
    <location>
        <begin position="737"/>
        <end position="746"/>
    </location>
</feature>
<evidence type="ECO:0000256" key="2">
    <source>
        <dbReference type="ARBA" id="ARBA00012552"/>
    </source>
</evidence>
<protein>
    <recommendedName>
        <fullName evidence="2">RNA helicase</fullName>
        <ecNumber evidence="2">3.6.4.13</ecNumber>
    </recommendedName>
</protein>
<dbReference type="SUPFAM" id="SSF103486">
    <property type="entry name" value="V-type ATP synthase subunit C"/>
    <property type="match status" value="1"/>
</dbReference>
<reference evidence="12" key="1">
    <citation type="submission" date="2023-02" db="EMBL/GenBank/DDBJ databases">
        <title>Mating type loci evolution in Malassezia.</title>
        <authorList>
            <person name="Coelho M.A."/>
        </authorList>
    </citation>
    <scope>NUCLEOTIDE SEQUENCE</scope>
    <source>
        <strain evidence="12">CBS 14136</strain>
    </source>
</reference>
<dbReference type="InterPro" id="IPR014001">
    <property type="entry name" value="Helicase_ATP-bd"/>
</dbReference>
<sequence length="1803" mass="201146">MEALTFNINGGYLEGIVRGYRNSMLSSGNYQALTQCETLDDMRMQLSATDYGNFLANEPSPLSTSAISHRATQKLVGEFEYLRTNSTGSLSKFLDYLTYSYMIDNVILLITGTLHGRDTHELLDRCHPLGWFDTLPALCVATSVEELYRTVLVETPLSAYFRDCLSASELDDLNIEIIRNKLYKAYLEDFYQFTQTLNSTTAESMRDLLAFEADRRTINITINSFGTSLSKTERARLFPTIGKLYPAGNNALAKADELDQVKTIVESVPEYRRLFEDSNGSSASAGGNLSADLLEDKMFEQEVEMNRLLTMNQFEFGIFYSWLKLKEQEIRSICWIAECIAQSARDRINDFVPPPVKMNKQLEKIVAPPLMTIRPKRRERYNAKARQSSVGGSHKGKKSMRERIADQEANSNALIMDDSTRAALADAERRRRELLRENGSDEHTRLSSKKKRRLDKYIEAKLRKEEKARLLEKLAHTSNEIKDRTELVSAATLGTGRISKETDRIQKMDRTHPVAKRFLSTAEEDEADDDLDLRSNHFDMDREHIHAVPLQSADELHDDNEHRQSRIEQAVKQFGQREQSSDQGSPQVLGSALAVGQDGKPLAPVVRKRKRKSLQNKSNMTIKERILANRRNKRSEANDDSDGSTSEEDSESGNESNAQHVLDVDKAIQESREKLAAARAWKKPADNQPDESDHETESVDTDDLLSEEEDTDEEQEAVLMHALQLRGMDPDWDYNAGVSSNTNTKAISLPPEDSTAGQSDTNSSDDRTSEDSDASSENREENSENGDASEEQSVEESSEESSEEETEQDSGQEDETKPSVRWGLGESERTKAFKQWAMESMNLARPDFDTDTQPLQPVGGRVDRVRDLGPQDGKIRGPLGRDIASIQSRSAFTRHFYEEEAHLRTLPSVVRHIDVKRDENLQNARMALPVVSEEDAVIRTINENPVTVLCGETGSGKTTQVPQFLYEAAYAASGSANPGAIGITQPRRVAAVSMAKRVAHELDLDSQCVAHQIRYDATTGPRTKIKFMTDGVLLRELAHDLLLSKYSVIIVDEAHERSVNTDVLVGMLSRVVRLREQRWTEGGIGLDTPRPLRLVIMSATLRVGDFTQNQTLFSTPPPVIQIDARQHPVSIHFNRKTVQDYVTEAIKKTSKIHSRLPPGGILVFVTGQQEIQTVCRKLQDRYGANAIANREQSEAFAASRAPSARDVAIEAEEMELGTDTITEVDEPSDIETDSDALDTEDEADDLPNEEDDLMQKLESSSVPMHILPLHSLLPSEKQQEVFKDPPPNTRLVVVATNVAETSITIPNIKYVVDTGRAKERHLDPRSQAQSYNITWISKASAAQRAGRAGRTGPGHCYRLYSSAVFEEVFPQFAVPEILRTPVEGIVLQMKAMNIDNVARFPFPTSPDRDALRRAERLLVHLGALEFAQAQMVSGKKDIHASITSLGRVMALFPVLPRFAKLLAQGNQHGCLPYAIALVAALSVGDIFERIDISPLSDQEKDANAAKEERRRIRSAYFQAMRTFDALGEGQSDAFRLLSAVGAYAYEAAKGSSSAFCQTHYLRRKAMEEIHQLRAQLGRIILANVGGISDEESRRLLDPSLDMPDTKQCKVLQQLLTAIYVDRVAVRADIVNAPEAQDSLAMRGSKLASTRHVPYVALGVQGPVYVHMSSTFFHRSPPEWVVFGELHRGTPKIASTSDESTPPAKTWLKLLTRINPAWLPKLGRSLCTFSQPTEAQPSGAIKQLAESMRTAKKGEVARPERTVLLTPRYGGYMEDGGAGQGIGWELPAITAKQLFENGRWVTQA</sequence>
<dbReference type="SMART" id="SM00847">
    <property type="entry name" value="HA2"/>
    <property type="match status" value="1"/>
</dbReference>
<evidence type="ECO:0000256" key="5">
    <source>
        <dbReference type="ARBA" id="ARBA00022801"/>
    </source>
</evidence>
<dbReference type="FunFam" id="1.10.132.50:FF:000002">
    <property type="entry name" value="V-type proton ATPase subunit"/>
    <property type="match status" value="1"/>
</dbReference>
<dbReference type="Pfam" id="PF00271">
    <property type="entry name" value="Helicase_C"/>
    <property type="match status" value="1"/>
</dbReference>
<dbReference type="SUPFAM" id="SSF52540">
    <property type="entry name" value="P-loop containing nucleoside triphosphate hydrolases"/>
    <property type="match status" value="1"/>
</dbReference>
<feature type="compositionally biased region" description="Basic and acidic residues" evidence="9">
    <location>
        <begin position="764"/>
        <end position="782"/>
    </location>
</feature>
<dbReference type="Gene3D" id="1.20.120.1080">
    <property type="match status" value="1"/>
</dbReference>
<evidence type="ECO:0000256" key="8">
    <source>
        <dbReference type="ARBA" id="ARBA00023065"/>
    </source>
</evidence>
<evidence type="ECO:0000256" key="4">
    <source>
        <dbReference type="ARBA" id="ARBA00022741"/>
    </source>
</evidence>
<dbReference type="PROSITE" id="PS51192">
    <property type="entry name" value="HELICASE_ATP_BIND_1"/>
    <property type="match status" value="1"/>
</dbReference>
<dbReference type="Proteomes" id="UP001214628">
    <property type="component" value="Chromosome 2"/>
</dbReference>
<dbReference type="InterPro" id="IPR002464">
    <property type="entry name" value="DNA/RNA_helicase_DEAH_CS"/>
</dbReference>
<evidence type="ECO:0000259" key="10">
    <source>
        <dbReference type="PROSITE" id="PS51192"/>
    </source>
</evidence>
<dbReference type="SMART" id="SM00490">
    <property type="entry name" value="HELICc"/>
    <property type="match status" value="1"/>
</dbReference>
<keyword evidence="7" id="KW-0067">ATP-binding</keyword>
<dbReference type="GO" id="GO:0005730">
    <property type="term" value="C:nucleolus"/>
    <property type="evidence" value="ECO:0007669"/>
    <property type="project" value="TreeGrafter"/>
</dbReference>
<feature type="compositionally biased region" description="Basic and acidic residues" evidence="9">
    <location>
        <begin position="662"/>
        <end position="676"/>
    </location>
</feature>
<evidence type="ECO:0000256" key="6">
    <source>
        <dbReference type="ARBA" id="ARBA00022806"/>
    </source>
</evidence>
<keyword evidence="6 12" id="KW-0347">Helicase</keyword>
<dbReference type="InterPro" id="IPR011709">
    <property type="entry name" value="DEAD-box_helicase_OB_fold"/>
</dbReference>
<keyword evidence="13" id="KW-1185">Reference proteome</keyword>
<gene>
    <name evidence="12" type="primary">ECM16</name>
    <name evidence="12" type="ORF">MPSI1_001954</name>
</gene>
<feature type="region of interest" description="Disordered" evidence="9">
    <location>
        <begin position="846"/>
        <end position="879"/>
    </location>
</feature>
<dbReference type="Pfam" id="PF00270">
    <property type="entry name" value="DEAD"/>
    <property type="match status" value="1"/>
</dbReference>
<dbReference type="Pfam" id="PF07717">
    <property type="entry name" value="OB_NTP_bind"/>
    <property type="match status" value="1"/>
</dbReference>
<dbReference type="InterPro" id="IPR007502">
    <property type="entry name" value="Helicase-assoc_dom"/>
</dbReference>
<feature type="domain" description="Helicase C-terminal" evidence="11">
    <location>
        <begin position="1216"/>
        <end position="1393"/>
    </location>
</feature>
<dbReference type="GO" id="GO:0000462">
    <property type="term" value="P:maturation of SSU-rRNA from tricistronic rRNA transcript (SSU-rRNA, 5.8S rRNA, LSU-rRNA)"/>
    <property type="evidence" value="ECO:0007669"/>
    <property type="project" value="TreeGrafter"/>
</dbReference>
<dbReference type="SMART" id="SM00487">
    <property type="entry name" value="DEXDc"/>
    <property type="match status" value="1"/>
</dbReference>
<dbReference type="PROSITE" id="PS00690">
    <property type="entry name" value="DEAH_ATP_HELICASE"/>
    <property type="match status" value="1"/>
</dbReference>
<dbReference type="Pfam" id="PF01992">
    <property type="entry name" value="vATP-synt_AC39"/>
    <property type="match status" value="1"/>
</dbReference>
<evidence type="ECO:0000256" key="9">
    <source>
        <dbReference type="SAM" id="MobiDB-lite"/>
    </source>
</evidence>
<feature type="domain" description="Helicase ATP-binding" evidence="10">
    <location>
        <begin position="938"/>
        <end position="1119"/>
    </location>
</feature>
<dbReference type="EC" id="3.6.4.13" evidence="2"/>
<dbReference type="FunFam" id="3.40.50.300:FF:002693">
    <property type="entry name" value="Predicted protein"/>
    <property type="match status" value="1"/>
</dbReference>
<dbReference type="CDD" id="cd18791">
    <property type="entry name" value="SF2_C_RHA"/>
    <property type="match status" value="1"/>
</dbReference>
<evidence type="ECO:0000313" key="12">
    <source>
        <dbReference type="EMBL" id="WFD43293.1"/>
    </source>
</evidence>